<evidence type="ECO:0000256" key="1">
    <source>
        <dbReference type="ARBA" id="ARBA00023002"/>
    </source>
</evidence>
<feature type="domain" description="Gal80p-like C-terminal" evidence="3">
    <location>
        <begin position="140"/>
        <end position="280"/>
    </location>
</feature>
<dbReference type="SUPFAM" id="SSF55347">
    <property type="entry name" value="Glyceraldehyde-3-phosphate dehydrogenase-like, C-terminal domain"/>
    <property type="match status" value="1"/>
</dbReference>
<dbReference type="InterPro" id="IPR050463">
    <property type="entry name" value="Gfo/Idh/MocA_oxidrdct_glycsds"/>
</dbReference>
<reference evidence="4 5" key="1">
    <citation type="journal article" date="2021" name="Microbiol. Resour. Announc.">
        <title>Complete Genome Sequences of Two Rhodococcus sp. Strains with Large and Linear Chromosomes, Isolated from Apple Rhizosphere.</title>
        <authorList>
            <person name="Benning S."/>
            <person name="Brugnone N."/>
            <person name="Siani R."/>
            <person name="Kublik S."/>
            <person name="Schloter M."/>
            <person name="Rad V."/>
        </authorList>
    </citation>
    <scope>NUCLEOTIDE SEQUENCE [LARGE SCALE GENOMIC DNA]</scope>
    <source>
        <strain evidence="4 5">R79</strain>
    </source>
</reference>
<dbReference type="EMBL" id="CP070619">
    <property type="protein sequence ID" value="QSE92074.1"/>
    <property type="molecule type" value="Genomic_DNA"/>
</dbReference>
<dbReference type="Pfam" id="PF22685">
    <property type="entry name" value="Gal80p_C-like"/>
    <property type="match status" value="1"/>
</dbReference>
<feature type="domain" description="Gfo/Idh/MocA-like oxidoreductase N-terminal" evidence="2">
    <location>
        <begin position="12"/>
        <end position="132"/>
    </location>
</feature>
<dbReference type="PANTHER" id="PTHR43818:SF11">
    <property type="entry name" value="BCDNA.GH03377"/>
    <property type="match status" value="1"/>
</dbReference>
<dbReference type="InterPro" id="IPR055080">
    <property type="entry name" value="Gal80p-like_C"/>
</dbReference>
<proteinExistence type="predicted"/>
<dbReference type="Gene3D" id="3.30.360.10">
    <property type="entry name" value="Dihydrodipicolinate Reductase, domain 2"/>
    <property type="match status" value="1"/>
</dbReference>
<dbReference type="Pfam" id="PF01408">
    <property type="entry name" value="GFO_IDH_MocA"/>
    <property type="match status" value="1"/>
</dbReference>
<evidence type="ECO:0000259" key="3">
    <source>
        <dbReference type="Pfam" id="PF22685"/>
    </source>
</evidence>
<dbReference type="RefSeq" id="WP_206008438.1">
    <property type="nucleotide sequence ID" value="NZ_CP070619.1"/>
</dbReference>
<dbReference type="PANTHER" id="PTHR43818">
    <property type="entry name" value="BCDNA.GH03377"/>
    <property type="match status" value="1"/>
</dbReference>
<reference evidence="4 5" key="2">
    <citation type="journal article" date="2022" name="Arch. Microbiol.">
        <title>Rhodococcus pseudokoreensis sp. nov. isolated from the rhizosphere of young M26 apple rootstocks.</title>
        <authorList>
            <person name="Kampfer P."/>
            <person name="Glaeser S.P."/>
            <person name="Blom J."/>
            <person name="Wolf J."/>
            <person name="Benning S."/>
            <person name="Schloter M."/>
            <person name="Neumann-Schaal M."/>
        </authorList>
    </citation>
    <scope>NUCLEOTIDE SEQUENCE [LARGE SCALE GENOMIC DNA]</scope>
    <source>
        <strain evidence="4 5">R79</strain>
    </source>
</reference>
<protein>
    <submittedName>
        <fullName evidence="4">Gfo/Idh/MocA family oxidoreductase</fullName>
    </submittedName>
</protein>
<evidence type="ECO:0000313" key="5">
    <source>
        <dbReference type="Proteomes" id="UP000662986"/>
    </source>
</evidence>
<sequence>MGFPISDRGSLGVGIVGLSASGGWAANAHVPALSRLPGYELRGLASSSAATAKAAGDKFGVALAFDDVQRLAECEEIDLIVVTVKVPEHRDLVMTALGAGKAVLCEWPLGNGLGETEQLADAARSRGLPGFVGLQARSAPTIRYMRDLVADGFVGEVLSTSVIGSGGSWGASIDARNAYTLDRDNGATMLTIPFGHTVDALTMVLGEFADLSVTTAIRRQQVTNGDSGTTLPMTAEDQIAVTGALDSGAVASMHFRGGMSAGTNLLWEINGTAGDLVLTGNSGHLQLADVELRGARSGDALAAMTPPRRYELAPSDQFGDAPRAYNIANAYAQIRDDLLTGTAVAPTFEHAVRRHRLLDRIQGKTLGADSVGER</sequence>
<gene>
    <name evidence="4" type="ORF">JWS13_27275</name>
</gene>
<dbReference type="Proteomes" id="UP000662986">
    <property type="component" value="Chromosome"/>
</dbReference>
<dbReference type="InterPro" id="IPR036291">
    <property type="entry name" value="NAD(P)-bd_dom_sf"/>
</dbReference>
<evidence type="ECO:0000259" key="2">
    <source>
        <dbReference type="Pfam" id="PF01408"/>
    </source>
</evidence>
<organism evidence="4 5">
    <name type="scientific">Rhodococcus pseudokoreensis</name>
    <dbReference type="NCBI Taxonomy" id="2811421"/>
    <lineage>
        <taxon>Bacteria</taxon>
        <taxon>Bacillati</taxon>
        <taxon>Actinomycetota</taxon>
        <taxon>Actinomycetes</taxon>
        <taxon>Mycobacteriales</taxon>
        <taxon>Nocardiaceae</taxon>
        <taxon>Rhodococcus</taxon>
    </lineage>
</organism>
<keyword evidence="1" id="KW-0560">Oxidoreductase</keyword>
<keyword evidence="5" id="KW-1185">Reference proteome</keyword>
<dbReference type="Gene3D" id="3.40.50.720">
    <property type="entry name" value="NAD(P)-binding Rossmann-like Domain"/>
    <property type="match status" value="1"/>
</dbReference>
<accession>A0A974W6M9</accession>
<dbReference type="SUPFAM" id="SSF51735">
    <property type="entry name" value="NAD(P)-binding Rossmann-fold domains"/>
    <property type="match status" value="1"/>
</dbReference>
<name>A0A974W6M9_9NOCA</name>
<dbReference type="InterPro" id="IPR000683">
    <property type="entry name" value="Gfo/Idh/MocA-like_OxRdtase_N"/>
</dbReference>
<evidence type="ECO:0000313" key="4">
    <source>
        <dbReference type="EMBL" id="QSE92074.1"/>
    </source>
</evidence>